<feature type="region of interest" description="Disordered" evidence="1">
    <location>
        <begin position="124"/>
        <end position="277"/>
    </location>
</feature>
<reference evidence="2 3" key="1">
    <citation type="journal article" date="2019" name="Nat. Commun.">
        <title>The antimicrobial potential of Streptomyces from insect microbiomes.</title>
        <authorList>
            <person name="Chevrette M.G."/>
            <person name="Carlson C.M."/>
            <person name="Ortega H.E."/>
            <person name="Thomas C."/>
            <person name="Ananiev G.E."/>
            <person name="Barns K.J."/>
            <person name="Book A.J."/>
            <person name="Cagnazzo J."/>
            <person name="Carlos C."/>
            <person name="Flanigan W."/>
            <person name="Grubbs K.J."/>
            <person name="Horn H.A."/>
            <person name="Hoffmann F.M."/>
            <person name="Klassen J.L."/>
            <person name="Knack J.J."/>
            <person name="Lewin G.R."/>
            <person name="McDonald B.R."/>
            <person name="Muller L."/>
            <person name="Melo W.G.P."/>
            <person name="Pinto-Tomas A.A."/>
            <person name="Schmitz A."/>
            <person name="Wendt-Pienkowski E."/>
            <person name="Wildman S."/>
            <person name="Zhao M."/>
            <person name="Zhang F."/>
            <person name="Bugni T.S."/>
            <person name="Andes D.R."/>
            <person name="Pupo M.T."/>
            <person name="Currie C.R."/>
        </authorList>
    </citation>
    <scope>NUCLEOTIDE SEQUENCE [LARGE SCALE GENOMIC DNA]</scope>
    <source>
        <strain evidence="2 3">SID5840</strain>
    </source>
</reference>
<proteinExistence type="predicted"/>
<dbReference type="AlphaFoldDB" id="A0A7K2IUB4"/>
<feature type="compositionally biased region" description="Acidic residues" evidence="1">
    <location>
        <begin position="201"/>
        <end position="210"/>
    </location>
</feature>
<accession>A0A7K2IUB4</accession>
<comment type="caution">
    <text evidence="2">The sequence shown here is derived from an EMBL/GenBank/DDBJ whole genome shotgun (WGS) entry which is preliminary data.</text>
</comment>
<evidence type="ECO:0000313" key="2">
    <source>
        <dbReference type="EMBL" id="MYR33457.1"/>
    </source>
</evidence>
<dbReference type="Proteomes" id="UP000467124">
    <property type="component" value="Unassembled WGS sequence"/>
</dbReference>
<gene>
    <name evidence="2" type="ORF">GTW20_14600</name>
</gene>
<dbReference type="RefSeq" id="WP_161111189.1">
    <property type="nucleotide sequence ID" value="NZ_WWHY01000001.1"/>
</dbReference>
<evidence type="ECO:0000313" key="3">
    <source>
        <dbReference type="Proteomes" id="UP000467124"/>
    </source>
</evidence>
<protein>
    <submittedName>
        <fullName evidence="2">Uncharacterized protein</fullName>
    </submittedName>
</protein>
<feature type="compositionally biased region" description="Low complexity" evidence="1">
    <location>
        <begin position="219"/>
        <end position="245"/>
    </location>
</feature>
<name>A0A7K2IUB4_9ACTN</name>
<feature type="compositionally biased region" description="Basic and acidic residues" evidence="1">
    <location>
        <begin position="149"/>
        <end position="168"/>
    </location>
</feature>
<evidence type="ECO:0000256" key="1">
    <source>
        <dbReference type="SAM" id="MobiDB-lite"/>
    </source>
</evidence>
<dbReference type="EMBL" id="WWHY01000001">
    <property type="protein sequence ID" value="MYR33457.1"/>
    <property type="molecule type" value="Genomic_DNA"/>
</dbReference>
<organism evidence="2 3">
    <name type="scientific">Nocardiopsis alba</name>
    <dbReference type="NCBI Taxonomy" id="53437"/>
    <lineage>
        <taxon>Bacteria</taxon>
        <taxon>Bacillati</taxon>
        <taxon>Actinomycetota</taxon>
        <taxon>Actinomycetes</taxon>
        <taxon>Streptosporangiales</taxon>
        <taxon>Nocardiopsidaceae</taxon>
        <taxon>Nocardiopsis</taxon>
    </lineage>
</organism>
<sequence length="277" mass="28279">MKPRISRPGTLRAASAVCAALPSFIGLPLLLGAFLTVLWLSAAPAQADALSASEPLQGLGQGRTLERVEEVAAPVTDTLGTVHQRLEEGTGEAAATATILPEPSVSEFRGEVRGVFTEVDRVREEATELGPLPMPSVRETTTTSPDMVEAPKDEAADEEGPRPSREIQETEAPLDSVPPTERITSAPVSGGANEVPGENATVDDDTDVEPVAEPHRAQGTTGSPAPSTGGPAPAAAVAGYLASATLPGPDSTAVLIGSRAPHAGPTDPADDPTVSPD</sequence>